<dbReference type="SMART" id="SM00989">
    <property type="entry name" value="V4R"/>
    <property type="match status" value="1"/>
</dbReference>
<dbReference type="InterPro" id="IPR024096">
    <property type="entry name" value="NO_sig/Golgi_transp_ligand-bd"/>
</dbReference>
<gene>
    <name evidence="2" type="primary">bchJ</name>
    <name evidence="2" type="ORF">KUL25_03250</name>
</gene>
<dbReference type="InterPro" id="IPR004096">
    <property type="entry name" value="V4R"/>
</dbReference>
<proteinExistence type="predicted"/>
<dbReference type="GO" id="GO:0030494">
    <property type="term" value="P:bacteriochlorophyll biosynthetic process"/>
    <property type="evidence" value="ECO:0007669"/>
    <property type="project" value="InterPro"/>
</dbReference>
<dbReference type="AlphaFoldDB" id="A0A975TWH3"/>
<dbReference type="EMBL" id="JAIMBW010000001">
    <property type="protein sequence ID" value="MBY4891779.1"/>
    <property type="molecule type" value="Genomic_DNA"/>
</dbReference>
<name>A0A975TWH3_9RHOB</name>
<organism evidence="2">
    <name type="scientific">Gymnodinialimonas phycosphaerae</name>
    <dbReference type="NCBI Taxonomy" id="2841589"/>
    <lineage>
        <taxon>Bacteria</taxon>
        <taxon>Pseudomonadati</taxon>
        <taxon>Pseudomonadota</taxon>
        <taxon>Alphaproteobacteria</taxon>
        <taxon>Rhodobacterales</taxon>
        <taxon>Paracoccaceae</taxon>
        <taxon>Gymnodinialimonas</taxon>
    </lineage>
</organism>
<dbReference type="GO" id="GO:0015979">
    <property type="term" value="P:photosynthesis"/>
    <property type="evidence" value="ECO:0007669"/>
    <property type="project" value="InterPro"/>
</dbReference>
<dbReference type="SUPFAM" id="SSF111126">
    <property type="entry name" value="Ligand-binding domain in the NO signalling and Golgi transport"/>
    <property type="match status" value="1"/>
</dbReference>
<feature type="domain" description="4-vinyl reductase 4VR" evidence="1">
    <location>
        <begin position="141"/>
        <end position="203"/>
    </location>
</feature>
<dbReference type="Proteomes" id="UP000693972">
    <property type="component" value="Unassembled WGS sequence"/>
</dbReference>
<dbReference type="RefSeq" id="WP_257891623.1">
    <property type="nucleotide sequence ID" value="NZ_JAIMBW010000001.1"/>
</dbReference>
<evidence type="ECO:0000313" key="3">
    <source>
        <dbReference type="Proteomes" id="UP000693972"/>
    </source>
</evidence>
<accession>A0A975TWH3</accession>
<dbReference type="InterPro" id="IPR010249">
    <property type="entry name" value="BchJ"/>
</dbReference>
<dbReference type="EMBL" id="CP078073">
    <property type="protein sequence ID" value="QXL88555.1"/>
    <property type="molecule type" value="Genomic_DNA"/>
</dbReference>
<dbReference type="NCBIfam" id="TIGR02019">
    <property type="entry name" value="BchJ"/>
    <property type="match status" value="1"/>
</dbReference>
<dbReference type="Pfam" id="PF02830">
    <property type="entry name" value="V4R"/>
    <property type="match status" value="1"/>
</dbReference>
<evidence type="ECO:0000259" key="1">
    <source>
        <dbReference type="SMART" id="SM00989"/>
    </source>
</evidence>
<reference evidence="2 3" key="1">
    <citation type="submission" date="2021-07" db="EMBL/GenBank/DDBJ databases">
        <title>Karlodiniumbacter phycospheric gen. nov., sp. nov., a phycosphere bacterium isolated from karlodinium veneficum.</title>
        <authorList>
            <person name="Peng Y."/>
            <person name="Jiang L."/>
            <person name="Lee J."/>
        </authorList>
    </citation>
    <scope>NUCLEOTIDE SEQUENCE</scope>
    <source>
        <strain evidence="2 3">N5</strain>
    </source>
</reference>
<protein>
    <submittedName>
        <fullName evidence="2">Bacteriochlorophyll 4-vinyl reductase</fullName>
    </submittedName>
</protein>
<sequence length="204" mass="22359">MARSKWRTSEDGQNAAALIGPNAILQMLPVLDQWGGQEGRARILAAAGIDQVPDGTRMIPEEDAARLHRQLRHDAPERAAPMAAEAGRRTADYILAHRIPRPAQRVLKALPPFAAARLLSRAISRNAWTFVGSGTLHVRDAWTFEIEANPLIAGEVSEHCLCDWHAGVFGHLYQTLVTPRATCTEVSCGAQAPGTRCRFEVRRA</sequence>
<evidence type="ECO:0000313" key="2">
    <source>
        <dbReference type="EMBL" id="QXL88555.1"/>
    </source>
</evidence>
<keyword evidence="3" id="KW-1185">Reference proteome</keyword>